<dbReference type="AlphaFoldDB" id="A0AAV2QEP7"/>
<accession>A0AAV2QEP7</accession>
<organism evidence="2 3">
    <name type="scientific">Meganyctiphanes norvegica</name>
    <name type="common">Northern krill</name>
    <name type="synonym">Thysanopoda norvegica</name>
    <dbReference type="NCBI Taxonomy" id="48144"/>
    <lineage>
        <taxon>Eukaryota</taxon>
        <taxon>Metazoa</taxon>
        <taxon>Ecdysozoa</taxon>
        <taxon>Arthropoda</taxon>
        <taxon>Crustacea</taxon>
        <taxon>Multicrustacea</taxon>
        <taxon>Malacostraca</taxon>
        <taxon>Eumalacostraca</taxon>
        <taxon>Eucarida</taxon>
        <taxon>Euphausiacea</taxon>
        <taxon>Euphausiidae</taxon>
        <taxon>Meganyctiphanes</taxon>
    </lineage>
</organism>
<dbReference type="EMBL" id="CAXKWB010006497">
    <property type="protein sequence ID" value="CAL4083052.1"/>
    <property type="molecule type" value="Genomic_DNA"/>
</dbReference>
<proteinExistence type="predicted"/>
<keyword evidence="3" id="KW-1185">Reference proteome</keyword>
<sequence length="112" mass="12478">MLNAAMTGAADARRSQPDVRSPMFSNPEQGHGTQVSHDIKDPSRRMSHPDMAKRLNSRTETNFKGPLARAPFSSISEGDWDELPSPTELAGRPRFDSIQEDDLKELKDGKEQ</sequence>
<name>A0AAV2QEP7_MEGNR</name>
<evidence type="ECO:0000313" key="2">
    <source>
        <dbReference type="EMBL" id="CAL4083052.1"/>
    </source>
</evidence>
<feature type="compositionally biased region" description="Polar residues" evidence="1">
    <location>
        <begin position="23"/>
        <end position="36"/>
    </location>
</feature>
<feature type="region of interest" description="Disordered" evidence="1">
    <location>
        <begin position="1"/>
        <end position="112"/>
    </location>
</feature>
<evidence type="ECO:0000256" key="1">
    <source>
        <dbReference type="SAM" id="MobiDB-lite"/>
    </source>
</evidence>
<gene>
    <name evidence="2" type="ORF">MNOR_LOCUS12066</name>
</gene>
<feature type="compositionally biased region" description="Basic and acidic residues" evidence="1">
    <location>
        <begin position="37"/>
        <end position="53"/>
    </location>
</feature>
<evidence type="ECO:0000313" key="3">
    <source>
        <dbReference type="Proteomes" id="UP001497623"/>
    </source>
</evidence>
<dbReference type="Proteomes" id="UP001497623">
    <property type="component" value="Unassembled WGS sequence"/>
</dbReference>
<protein>
    <submittedName>
        <fullName evidence="2">Uncharacterized protein</fullName>
    </submittedName>
</protein>
<reference evidence="2 3" key="1">
    <citation type="submission" date="2024-05" db="EMBL/GenBank/DDBJ databases">
        <authorList>
            <person name="Wallberg A."/>
        </authorList>
    </citation>
    <scope>NUCLEOTIDE SEQUENCE [LARGE SCALE GENOMIC DNA]</scope>
</reference>
<comment type="caution">
    <text evidence="2">The sequence shown here is derived from an EMBL/GenBank/DDBJ whole genome shotgun (WGS) entry which is preliminary data.</text>
</comment>
<feature type="non-terminal residue" evidence="2">
    <location>
        <position position="112"/>
    </location>
</feature>